<dbReference type="InterPro" id="IPR058533">
    <property type="entry name" value="Cation_efflux_TM"/>
</dbReference>
<evidence type="ECO:0000256" key="6">
    <source>
        <dbReference type="SAM" id="Phobius"/>
    </source>
</evidence>
<accession>A0A2K9EZV5</accession>
<feature type="transmembrane region" description="Helical" evidence="6">
    <location>
        <begin position="43"/>
        <end position="63"/>
    </location>
</feature>
<evidence type="ECO:0000313" key="9">
    <source>
        <dbReference type="Proteomes" id="UP000233742"/>
    </source>
</evidence>
<evidence type="ECO:0000256" key="3">
    <source>
        <dbReference type="ARBA" id="ARBA00022692"/>
    </source>
</evidence>
<dbReference type="InterPro" id="IPR027469">
    <property type="entry name" value="Cation_efflux_TMD_sf"/>
</dbReference>
<keyword evidence="2" id="KW-0813">Transport</keyword>
<dbReference type="PANTHER" id="PTHR43840">
    <property type="entry name" value="MITOCHONDRIAL METAL TRANSPORTER 1-RELATED"/>
    <property type="match status" value="1"/>
</dbReference>
<gene>
    <name evidence="8" type="ORF">CUV01_16965</name>
</gene>
<dbReference type="OrthoDB" id="9810598at2"/>
<dbReference type="EMBL" id="CP025408">
    <property type="protein sequence ID" value="AUH34844.1"/>
    <property type="molecule type" value="Genomic_DNA"/>
</dbReference>
<dbReference type="InterPro" id="IPR050291">
    <property type="entry name" value="CDF_Transporter"/>
</dbReference>
<dbReference type="GO" id="GO:0015093">
    <property type="term" value="F:ferrous iron transmembrane transporter activity"/>
    <property type="evidence" value="ECO:0007669"/>
    <property type="project" value="TreeGrafter"/>
</dbReference>
<dbReference type="PANTHER" id="PTHR43840:SF15">
    <property type="entry name" value="MITOCHONDRIAL METAL TRANSPORTER 1-RELATED"/>
    <property type="match status" value="1"/>
</dbReference>
<dbReference type="GO" id="GO:0006882">
    <property type="term" value="P:intracellular zinc ion homeostasis"/>
    <property type="evidence" value="ECO:0007669"/>
    <property type="project" value="TreeGrafter"/>
</dbReference>
<dbReference type="Pfam" id="PF01545">
    <property type="entry name" value="Cation_efflux"/>
    <property type="match status" value="1"/>
</dbReference>
<dbReference type="SUPFAM" id="SSF161111">
    <property type="entry name" value="Cation efflux protein transmembrane domain-like"/>
    <property type="match status" value="1"/>
</dbReference>
<dbReference type="Gene3D" id="1.20.1510.10">
    <property type="entry name" value="Cation efflux protein transmembrane domain"/>
    <property type="match status" value="1"/>
</dbReference>
<evidence type="ECO:0000259" key="7">
    <source>
        <dbReference type="Pfam" id="PF01545"/>
    </source>
</evidence>
<comment type="subcellular location">
    <subcellularLocation>
        <location evidence="1">Membrane</location>
        <topology evidence="1">Multi-pass membrane protein</topology>
    </subcellularLocation>
</comment>
<sequence>MTSAAIQDTRTREARSLTIAMWGNLFMAAAGLLAGFLSNSGAIMVDGLFSMIGFLSALLARRISRKLDAGPDRLRPYGYAADEAIFVTFRSLSLLGLVLFAVTAAAKNIFDYMTGSVPEPLIFGPMIGYFSLIGATCFALWATHYRAWLKTGRKSDILQLEARAAAFDGLITAAAGMGLGLIYLLRDGPLGGLAPIGDSLIVLLLCLTVVGQYYGGFRAGLSELAGVTASPERIARARRAMRPALVADGGKLLDMSVMKLGRSFQVTVYYDPGRPITAEQIDTLNLRLQHGVQPTLPGGEVLLFITRYPRRWPGNMPALAGTPG</sequence>
<reference evidence="8 9" key="1">
    <citation type="submission" date="2017-12" db="EMBL/GenBank/DDBJ databases">
        <authorList>
            <person name="Hurst M.R.H."/>
        </authorList>
    </citation>
    <scope>NUCLEOTIDE SEQUENCE [LARGE SCALE GENOMIC DNA]</scope>
    <source>
        <strain evidence="8 9">BM15</strain>
    </source>
</reference>
<organism evidence="8 9">
    <name type="scientific">Paracoccus tegillarcae</name>
    <dbReference type="NCBI Taxonomy" id="1529068"/>
    <lineage>
        <taxon>Bacteria</taxon>
        <taxon>Pseudomonadati</taxon>
        <taxon>Pseudomonadota</taxon>
        <taxon>Alphaproteobacteria</taxon>
        <taxon>Rhodobacterales</taxon>
        <taxon>Paracoccaceae</taxon>
        <taxon>Paracoccus</taxon>
    </lineage>
</organism>
<feature type="transmembrane region" description="Helical" evidence="6">
    <location>
        <begin position="84"/>
        <end position="106"/>
    </location>
</feature>
<evidence type="ECO:0000256" key="4">
    <source>
        <dbReference type="ARBA" id="ARBA00022989"/>
    </source>
</evidence>
<dbReference type="RefSeq" id="WP_101461504.1">
    <property type="nucleotide sequence ID" value="NZ_CP025408.1"/>
</dbReference>
<dbReference type="GO" id="GO:0005886">
    <property type="term" value="C:plasma membrane"/>
    <property type="evidence" value="ECO:0007669"/>
    <property type="project" value="TreeGrafter"/>
</dbReference>
<dbReference type="Proteomes" id="UP000233742">
    <property type="component" value="Chromosome"/>
</dbReference>
<protein>
    <submittedName>
        <fullName evidence="8">Cation transporter</fullName>
    </submittedName>
</protein>
<keyword evidence="4 6" id="KW-1133">Transmembrane helix</keyword>
<keyword evidence="5 6" id="KW-0472">Membrane</keyword>
<feature type="transmembrane region" description="Helical" evidence="6">
    <location>
        <begin position="126"/>
        <end position="143"/>
    </location>
</feature>
<name>A0A2K9EZV5_9RHOB</name>
<feature type="domain" description="Cation efflux protein transmembrane" evidence="7">
    <location>
        <begin position="17"/>
        <end position="224"/>
    </location>
</feature>
<keyword evidence="9" id="KW-1185">Reference proteome</keyword>
<feature type="transmembrane region" description="Helical" evidence="6">
    <location>
        <begin position="17"/>
        <end position="37"/>
    </location>
</feature>
<dbReference type="AlphaFoldDB" id="A0A2K9EZV5"/>
<keyword evidence="3 6" id="KW-0812">Transmembrane</keyword>
<dbReference type="KEGG" id="paro:CUV01_16965"/>
<proteinExistence type="predicted"/>
<dbReference type="GO" id="GO:0015341">
    <property type="term" value="F:zinc efflux antiporter activity"/>
    <property type="evidence" value="ECO:0007669"/>
    <property type="project" value="TreeGrafter"/>
</dbReference>
<evidence type="ECO:0000256" key="5">
    <source>
        <dbReference type="ARBA" id="ARBA00023136"/>
    </source>
</evidence>
<feature type="transmembrane region" description="Helical" evidence="6">
    <location>
        <begin position="192"/>
        <end position="214"/>
    </location>
</feature>
<evidence type="ECO:0000256" key="1">
    <source>
        <dbReference type="ARBA" id="ARBA00004141"/>
    </source>
</evidence>
<evidence type="ECO:0000256" key="2">
    <source>
        <dbReference type="ARBA" id="ARBA00022448"/>
    </source>
</evidence>
<feature type="transmembrane region" description="Helical" evidence="6">
    <location>
        <begin position="164"/>
        <end position="186"/>
    </location>
</feature>
<evidence type="ECO:0000313" key="8">
    <source>
        <dbReference type="EMBL" id="AUH34844.1"/>
    </source>
</evidence>
<dbReference type="GO" id="GO:0015086">
    <property type="term" value="F:cadmium ion transmembrane transporter activity"/>
    <property type="evidence" value="ECO:0007669"/>
    <property type="project" value="TreeGrafter"/>
</dbReference>